<dbReference type="Pfam" id="PF00149">
    <property type="entry name" value="Metallophos"/>
    <property type="match status" value="1"/>
</dbReference>
<dbReference type="PANTHER" id="PTHR45668:SF3">
    <property type="entry name" value="SERINE_THREONINE-PROTEIN PHOSPHATASE RDGC"/>
    <property type="match status" value="1"/>
</dbReference>
<dbReference type="Proteomes" id="UP000271087">
    <property type="component" value="Unassembled WGS sequence"/>
</dbReference>
<feature type="domain" description="Serine/threonine specific protein phosphatases" evidence="4">
    <location>
        <begin position="1"/>
        <end position="128"/>
    </location>
</feature>
<reference evidence="7" key="1">
    <citation type="submission" date="2016-06" db="UniProtKB">
        <authorList>
            <consortium name="WormBaseParasite"/>
        </authorList>
    </citation>
    <scope>IDENTIFICATION</scope>
</reference>
<keyword evidence="2" id="KW-0479">Metal-binding</keyword>
<dbReference type="GO" id="GO:0016787">
    <property type="term" value="F:hydrolase activity"/>
    <property type="evidence" value="ECO:0007669"/>
    <property type="project" value="InterPro"/>
</dbReference>
<accession>A0A182ETE9</accession>
<reference evidence="5 6" key="2">
    <citation type="submission" date="2018-08" db="EMBL/GenBank/DDBJ databases">
        <authorList>
            <person name="Laetsch R D."/>
            <person name="Stevens L."/>
            <person name="Kumar S."/>
            <person name="Blaxter L. M."/>
        </authorList>
    </citation>
    <scope>NUCLEOTIDE SEQUENCE [LARGE SCALE GENOMIC DNA]</scope>
</reference>
<keyword evidence="6" id="KW-1185">Reference proteome</keyword>
<dbReference type="EMBL" id="UYRW01007935">
    <property type="protein sequence ID" value="VDM96020.1"/>
    <property type="molecule type" value="Genomic_DNA"/>
</dbReference>
<protein>
    <submittedName>
        <fullName evidence="7">SER_THR_PHOSPHATASE domain-containing protein</fullName>
    </submittedName>
</protein>
<proteinExistence type="predicted"/>
<dbReference type="InterPro" id="IPR004843">
    <property type="entry name" value="Calcineurin-like_PHP"/>
</dbReference>
<sequence>MRKLLLRPPLIFNGLQRKSVDTNEWKLILDILWSDPKNQNGCAENVYRGGGSYFGPDVTQKFLEKHQLDLIVRSHECKYEGYELTHNDKVLTIFSASNYYEYGSNRGAYVKFLGDNHQLHFVQYQATKAHRQTISARERIDTVEQSAVQNLRAQLDVFDKQLQNEYELLDPTNTGKISIHKWCKCVESISGLHLPWYSLAPQLITVTDDGKNVLYKQNSSVVQIVGGNKKTMQ</sequence>
<dbReference type="SUPFAM" id="SSF56300">
    <property type="entry name" value="Metallo-dependent phosphatases"/>
    <property type="match status" value="1"/>
</dbReference>
<dbReference type="GO" id="GO:0046872">
    <property type="term" value="F:metal ion binding"/>
    <property type="evidence" value="ECO:0007669"/>
    <property type="project" value="UniProtKB-KW"/>
</dbReference>
<evidence type="ECO:0000313" key="7">
    <source>
        <dbReference type="WBParaSite" id="nOo.2.0.1.t11424-RA"/>
    </source>
</evidence>
<dbReference type="PANTHER" id="PTHR45668">
    <property type="entry name" value="SERINE/THREONINE-PROTEIN PHOSPHATASE 5-RELATED"/>
    <property type="match status" value="1"/>
</dbReference>
<keyword evidence="3" id="KW-0464">Manganese</keyword>
<evidence type="ECO:0000313" key="5">
    <source>
        <dbReference type="EMBL" id="VDM96020.1"/>
    </source>
</evidence>
<dbReference type="OrthoDB" id="5845807at2759"/>
<dbReference type="SMART" id="SM00156">
    <property type="entry name" value="PP2Ac"/>
    <property type="match status" value="1"/>
</dbReference>
<evidence type="ECO:0000256" key="1">
    <source>
        <dbReference type="ARBA" id="ARBA00001936"/>
    </source>
</evidence>
<organism evidence="7">
    <name type="scientific">Onchocerca ochengi</name>
    <name type="common">Filarial nematode worm</name>
    <dbReference type="NCBI Taxonomy" id="42157"/>
    <lineage>
        <taxon>Eukaryota</taxon>
        <taxon>Metazoa</taxon>
        <taxon>Ecdysozoa</taxon>
        <taxon>Nematoda</taxon>
        <taxon>Chromadorea</taxon>
        <taxon>Rhabditida</taxon>
        <taxon>Spirurina</taxon>
        <taxon>Spiruromorpha</taxon>
        <taxon>Filarioidea</taxon>
        <taxon>Onchocercidae</taxon>
        <taxon>Onchocerca</taxon>
    </lineage>
</organism>
<gene>
    <name evidence="5" type="ORF">NOO_LOCUS11424</name>
</gene>
<evidence type="ECO:0000313" key="6">
    <source>
        <dbReference type="Proteomes" id="UP000271087"/>
    </source>
</evidence>
<name>A0A182ETE9_ONCOC</name>
<dbReference type="InterPro" id="IPR006186">
    <property type="entry name" value="Ser/Thr-sp_prot-phosphatase"/>
</dbReference>
<evidence type="ECO:0000259" key="4">
    <source>
        <dbReference type="SMART" id="SM00156"/>
    </source>
</evidence>
<evidence type="ECO:0000256" key="3">
    <source>
        <dbReference type="ARBA" id="ARBA00023211"/>
    </source>
</evidence>
<comment type="cofactor">
    <cofactor evidence="1">
        <name>Mn(2+)</name>
        <dbReference type="ChEBI" id="CHEBI:29035"/>
    </cofactor>
</comment>
<dbReference type="AlphaFoldDB" id="A0A182ETE9"/>
<dbReference type="InterPro" id="IPR051134">
    <property type="entry name" value="PPP_phosphatase"/>
</dbReference>
<dbReference type="STRING" id="42157.A0A182ETE9"/>
<dbReference type="WBParaSite" id="nOo.2.0.1.t11424-RA">
    <property type="protein sequence ID" value="nOo.2.0.1.t11424-RA"/>
    <property type="gene ID" value="nOo.2.0.1.g11424"/>
</dbReference>
<dbReference type="InterPro" id="IPR029052">
    <property type="entry name" value="Metallo-depent_PP-like"/>
</dbReference>
<dbReference type="Gene3D" id="3.60.21.10">
    <property type="match status" value="1"/>
</dbReference>
<evidence type="ECO:0000256" key="2">
    <source>
        <dbReference type="ARBA" id="ARBA00022723"/>
    </source>
</evidence>
<dbReference type="PRINTS" id="PR00114">
    <property type="entry name" value="STPHPHTASE"/>
</dbReference>